<protein>
    <submittedName>
        <fullName evidence="1">Uncharacterized protein</fullName>
    </submittedName>
</protein>
<accession>A0A323THP3</accession>
<dbReference type="Proteomes" id="UP000248214">
    <property type="component" value="Unassembled WGS sequence"/>
</dbReference>
<gene>
    <name evidence="1" type="ORF">CR194_02165</name>
</gene>
<organism evidence="1 2">
    <name type="scientific">Salipaludibacillus keqinensis</name>
    <dbReference type="NCBI Taxonomy" id="2045207"/>
    <lineage>
        <taxon>Bacteria</taxon>
        <taxon>Bacillati</taxon>
        <taxon>Bacillota</taxon>
        <taxon>Bacilli</taxon>
        <taxon>Bacillales</taxon>
        <taxon>Bacillaceae</taxon>
    </lineage>
</organism>
<dbReference type="EMBL" id="PDOD01000001">
    <property type="protein sequence ID" value="PYZ94358.1"/>
    <property type="molecule type" value="Genomic_DNA"/>
</dbReference>
<dbReference type="AlphaFoldDB" id="A0A323THP3"/>
<comment type="caution">
    <text evidence="1">The sequence shown here is derived from an EMBL/GenBank/DDBJ whole genome shotgun (WGS) entry which is preliminary data.</text>
</comment>
<evidence type="ECO:0000313" key="1">
    <source>
        <dbReference type="EMBL" id="PYZ94358.1"/>
    </source>
</evidence>
<keyword evidence="2" id="KW-1185">Reference proteome</keyword>
<name>A0A323THP3_9BACI</name>
<sequence length="69" mass="8069">MPLWIAPQPLLPVTTQGWAPQAITRNFIDVPFSGFLGPLSKMENRLEYCTTHLDYYTMYEIRQTTYNDL</sequence>
<reference evidence="1 2" key="1">
    <citation type="submission" date="2017-10" db="EMBL/GenBank/DDBJ databases">
        <title>Bacillus sp. nov., a halophilic bacterium isolated from a Keqin Lake.</title>
        <authorList>
            <person name="Wang H."/>
        </authorList>
    </citation>
    <scope>NUCLEOTIDE SEQUENCE [LARGE SCALE GENOMIC DNA]</scope>
    <source>
        <strain evidence="1 2">KQ-12</strain>
    </source>
</reference>
<proteinExistence type="predicted"/>
<dbReference type="RefSeq" id="WP_110607991.1">
    <property type="nucleotide sequence ID" value="NZ_PDOD01000001.1"/>
</dbReference>
<evidence type="ECO:0000313" key="2">
    <source>
        <dbReference type="Proteomes" id="UP000248214"/>
    </source>
</evidence>